<gene>
    <name evidence="5" type="ORF">MCOS_LOCUS2954</name>
</gene>
<dbReference type="InterPro" id="IPR039539">
    <property type="entry name" value="Ras_GTPase_bind_prot"/>
</dbReference>
<dbReference type="InterPro" id="IPR035979">
    <property type="entry name" value="RBD_domain_sf"/>
</dbReference>
<keyword evidence="6" id="KW-1185">Reference proteome</keyword>
<feature type="compositionally biased region" description="Polar residues" evidence="3">
    <location>
        <begin position="302"/>
        <end position="314"/>
    </location>
</feature>
<dbReference type="STRING" id="53468.A0A0R3U7Y2"/>
<dbReference type="CDD" id="cd00590">
    <property type="entry name" value="RRM_SF"/>
    <property type="match status" value="2"/>
</dbReference>
<dbReference type="Proteomes" id="UP000267029">
    <property type="component" value="Unassembled WGS sequence"/>
</dbReference>
<dbReference type="PROSITE" id="PS50102">
    <property type="entry name" value="RRM"/>
    <property type="match status" value="2"/>
</dbReference>
<dbReference type="InterPro" id="IPR012677">
    <property type="entry name" value="Nucleotide-bd_a/b_plait_sf"/>
</dbReference>
<dbReference type="GO" id="GO:0005829">
    <property type="term" value="C:cytosol"/>
    <property type="evidence" value="ECO:0007669"/>
    <property type="project" value="TreeGrafter"/>
</dbReference>
<dbReference type="SUPFAM" id="SSF54928">
    <property type="entry name" value="RNA-binding domain, RBD"/>
    <property type="match status" value="2"/>
</dbReference>
<dbReference type="AlphaFoldDB" id="A0A0R3U7Y2"/>
<dbReference type="GO" id="GO:1990904">
    <property type="term" value="C:ribonucleoprotein complex"/>
    <property type="evidence" value="ECO:0007669"/>
    <property type="project" value="TreeGrafter"/>
</dbReference>
<dbReference type="EMBL" id="UXSR01000569">
    <property type="protein sequence ID" value="VDD76951.1"/>
    <property type="molecule type" value="Genomic_DNA"/>
</dbReference>
<feature type="coiled-coil region" evidence="2">
    <location>
        <begin position="46"/>
        <end position="106"/>
    </location>
</feature>
<evidence type="ECO:0000313" key="6">
    <source>
        <dbReference type="Proteomes" id="UP000267029"/>
    </source>
</evidence>
<keyword evidence="1" id="KW-0694">RNA-binding</keyword>
<evidence type="ECO:0000256" key="1">
    <source>
        <dbReference type="PROSITE-ProRule" id="PRU00176"/>
    </source>
</evidence>
<proteinExistence type="predicted"/>
<dbReference type="InterPro" id="IPR000504">
    <property type="entry name" value="RRM_dom"/>
</dbReference>
<dbReference type="SMART" id="SM00360">
    <property type="entry name" value="RRM"/>
    <property type="match status" value="2"/>
</dbReference>
<dbReference type="Gene3D" id="3.30.70.330">
    <property type="match status" value="2"/>
</dbReference>
<reference evidence="5 6" key="1">
    <citation type="submission" date="2018-10" db="EMBL/GenBank/DDBJ databases">
        <authorList>
            <consortium name="Pathogen Informatics"/>
        </authorList>
    </citation>
    <scope>NUCLEOTIDE SEQUENCE [LARGE SCALE GENOMIC DNA]</scope>
</reference>
<feature type="domain" description="RRM" evidence="4">
    <location>
        <begin position="369"/>
        <end position="449"/>
    </location>
</feature>
<protein>
    <recommendedName>
        <fullName evidence="4">RRM domain-containing protein</fullName>
    </recommendedName>
</protein>
<evidence type="ECO:0000256" key="2">
    <source>
        <dbReference type="SAM" id="Coils"/>
    </source>
</evidence>
<evidence type="ECO:0000256" key="3">
    <source>
        <dbReference type="SAM" id="MobiDB-lite"/>
    </source>
</evidence>
<sequence length="837" mass="91873">MLEEASVNETIGFMLPSSSNVRLQSEEEITKKLQQMRQQISSSSCLQTLKTEIDAAIEVLNLAADNALLRANGRLTLIAKQETADLEKVARKVVEYSEKFKRLERDSEHIRGCGLSARLKSTRLVYATSDDVDEDWRRDALRPFSVEKGGVVVPWSEEAAGNQTADLAGWLKESSATAKENHGVDASLHRGNVDTGYRVFFTGMKANIKEPDLREAFSVFGHVGEIQRFLLPDGVHTSGQGFVTLDSLSAANSALAASPISIRTSRIIMSRLEALKEPTLTVAVRRRRRKDEAACSRETAGAQVTKSTGCSREASSPAKRGRLTFPAEAPSKMPMIVQKRPNMLPPPLPPPPLKKIGTSLQSCEDEIRYRVFFKSLEANIVEPKLRNAFSVFGHVGEIRRFLLPDGVHASGEGFVTFDSLTAAKSALAASRIFIGAARIKMLRMEKSKLTKLYCVKFVGAGKDVLLLDLFFAFIQFGRIVDIHQESLVEGNSASGGGYVAFDLFKSAWAALAADPIQISSSTLTLTLRCPTNLPDPRKCYPVVFDGVREGTSLDQLKEHFGHYGPVARVVDCGVGKALCDYSDITSAIVASLKKVHQVGAAVLHPIRMLEEASVNGTTGCLLPSSNNVRLQSEEEIAKKLQQMRQQISSSSRLQTLKTEIDAATKDLNLAADNALLRANDHLTLIKKQETVTLEKAARKLFECWEEFKQLEQDSAHIRGCGKLAILLKYRQRARALIEGVQEIENLTTGFASPLRLVSVSNVFKILSERLKSTRLLYATSILTESDDVDEGWRRDALRSVSVEKSGVVVPCLKEAAGNQAADLAGWLKETSATAKEK</sequence>
<keyword evidence="2" id="KW-0175">Coiled coil</keyword>
<dbReference type="GO" id="GO:0003729">
    <property type="term" value="F:mRNA binding"/>
    <property type="evidence" value="ECO:0007669"/>
    <property type="project" value="TreeGrafter"/>
</dbReference>
<evidence type="ECO:0000259" key="4">
    <source>
        <dbReference type="PROSITE" id="PS50102"/>
    </source>
</evidence>
<organism evidence="5 6">
    <name type="scientific">Mesocestoides corti</name>
    <name type="common">Flatworm</name>
    <dbReference type="NCBI Taxonomy" id="53468"/>
    <lineage>
        <taxon>Eukaryota</taxon>
        <taxon>Metazoa</taxon>
        <taxon>Spiralia</taxon>
        <taxon>Lophotrochozoa</taxon>
        <taxon>Platyhelminthes</taxon>
        <taxon>Cestoda</taxon>
        <taxon>Eucestoda</taxon>
        <taxon>Cyclophyllidea</taxon>
        <taxon>Mesocestoididae</taxon>
        <taxon>Mesocestoides</taxon>
    </lineage>
</organism>
<dbReference type="OrthoDB" id="339151at2759"/>
<accession>A0A0R3U7Y2</accession>
<name>A0A0R3U7Y2_MESCO</name>
<dbReference type="PANTHER" id="PTHR10693">
    <property type="entry name" value="RAS GTPASE-ACTIVATING PROTEIN-BINDING PROTEIN"/>
    <property type="match status" value="1"/>
</dbReference>
<feature type="region of interest" description="Disordered" evidence="3">
    <location>
        <begin position="288"/>
        <end position="324"/>
    </location>
</feature>
<dbReference type="PANTHER" id="PTHR10693:SF20">
    <property type="entry name" value="AT27578P"/>
    <property type="match status" value="1"/>
</dbReference>
<feature type="domain" description="RRM" evidence="4">
    <location>
        <begin position="197"/>
        <end position="287"/>
    </location>
</feature>
<evidence type="ECO:0000313" key="5">
    <source>
        <dbReference type="EMBL" id="VDD76951.1"/>
    </source>
</evidence>